<gene>
    <name evidence="2" type="ORF">Sangu_3050700</name>
</gene>
<dbReference type="PANTHER" id="PTHR31973:SF191">
    <property type="entry name" value="OS05G0489400 PROTEIN"/>
    <property type="match status" value="1"/>
</dbReference>
<sequence length="335" mass="38335">MSDKQKGLIQAFEEVFPGCDHRFCVRHLHNNFKNAGYRGLAFKTALWNAARACTVGEWKMRMQEMKKISESARDWFNDKPEVPWSQSHFSETSQCDMLLNNVCETFNYCIIDAREKPILTMLEWIREYIMRRMQENRDRSNTKWKEKLCPKIQQILQKHALRTCGEPGHNTAKCPEREGETRSTLDQRASKKAVESKVGKRKAVDNIIEDNSNEIEHGGSSGTQYPNILPPLHTEAEPTPEACITQQETVSQPPAVPVYKAGPSMYEQLSMSNKHMTLQSRVQIRAPPPMIGPQRIPVFSSVSRAQSGTIKPIITEGGQKYLDLSQFSFHQMHIN</sequence>
<dbReference type="EMBL" id="JACGWK010000148">
    <property type="protein sequence ID" value="KAL0305105.1"/>
    <property type="molecule type" value="Genomic_DNA"/>
</dbReference>
<feature type="non-terminal residue" evidence="2">
    <location>
        <position position="335"/>
    </location>
</feature>
<protein>
    <submittedName>
        <fullName evidence="2">Uncharacterized protein</fullName>
    </submittedName>
</protein>
<organism evidence="2">
    <name type="scientific">Sesamum angustifolium</name>
    <dbReference type="NCBI Taxonomy" id="2727405"/>
    <lineage>
        <taxon>Eukaryota</taxon>
        <taxon>Viridiplantae</taxon>
        <taxon>Streptophyta</taxon>
        <taxon>Embryophyta</taxon>
        <taxon>Tracheophyta</taxon>
        <taxon>Spermatophyta</taxon>
        <taxon>Magnoliopsida</taxon>
        <taxon>eudicotyledons</taxon>
        <taxon>Gunneridae</taxon>
        <taxon>Pentapetalae</taxon>
        <taxon>asterids</taxon>
        <taxon>lamiids</taxon>
        <taxon>Lamiales</taxon>
        <taxon>Pedaliaceae</taxon>
        <taxon>Sesamum</taxon>
    </lineage>
</organism>
<comment type="caution">
    <text evidence="2">The sequence shown here is derived from an EMBL/GenBank/DDBJ whole genome shotgun (WGS) entry which is preliminary data.</text>
</comment>
<proteinExistence type="predicted"/>
<name>A0AAW2KDS0_9LAMI</name>
<feature type="region of interest" description="Disordered" evidence="1">
    <location>
        <begin position="166"/>
        <end position="235"/>
    </location>
</feature>
<evidence type="ECO:0000256" key="1">
    <source>
        <dbReference type="SAM" id="MobiDB-lite"/>
    </source>
</evidence>
<accession>A0AAW2KDS0</accession>
<reference evidence="2" key="1">
    <citation type="submission" date="2020-06" db="EMBL/GenBank/DDBJ databases">
        <authorList>
            <person name="Li T."/>
            <person name="Hu X."/>
            <person name="Zhang T."/>
            <person name="Song X."/>
            <person name="Zhang H."/>
            <person name="Dai N."/>
            <person name="Sheng W."/>
            <person name="Hou X."/>
            <person name="Wei L."/>
        </authorList>
    </citation>
    <scope>NUCLEOTIDE SEQUENCE</scope>
    <source>
        <strain evidence="2">G01</strain>
        <tissue evidence="2">Leaf</tissue>
    </source>
</reference>
<dbReference type="PANTHER" id="PTHR31973">
    <property type="entry name" value="POLYPROTEIN, PUTATIVE-RELATED"/>
    <property type="match status" value="1"/>
</dbReference>
<feature type="compositionally biased region" description="Basic and acidic residues" evidence="1">
    <location>
        <begin position="174"/>
        <end position="204"/>
    </location>
</feature>
<evidence type="ECO:0000313" key="2">
    <source>
        <dbReference type="EMBL" id="KAL0305105.1"/>
    </source>
</evidence>
<dbReference type="AlphaFoldDB" id="A0AAW2KDS0"/>
<reference evidence="2" key="2">
    <citation type="journal article" date="2024" name="Plant">
        <title>Genomic evolution and insights into agronomic trait innovations of Sesamum species.</title>
        <authorList>
            <person name="Miao H."/>
            <person name="Wang L."/>
            <person name="Qu L."/>
            <person name="Liu H."/>
            <person name="Sun Y."/>
            <person name="Le M."/>
            <person name="Wang Q."/>
            <person name="Wei S."/>
            <person name="Zheng Y."/>
            <person name="Lin W."/>
            <person name="Duan Y."/>
            <person name="Cao H."/>
            <person name="Xiong S."/>
            <person name="Wang X."/>
            <person name="Wei L."/>
            <person name="Li C."/>
            <person name="Ma Q."/>
            <person name="Ju M."/>
            <person name="Zhao R."/>
            <person name="Li G."/>
            <person name="Mu C."/>
            <person name="Tian Q."/>
            <person name="Mei H."/>
            <person name="Zhang T."/>
            <person name="Gao T."/>
            <person name="Zhang H."/>
        </authorList>
    </citation>
    <scope>NUCLEOTIDE SEQUENCE</scope>
    <source>
        <strain evidence="2">G01</strain>
    </source>
</reference>